<proteinExistence type="inferred from homology"/>
<evidence type="ECO:0000256" key="10">
    <source>
        <dbReference type="ARBA" id="ARBA00023136"/>
    </source>
</evidence>
<dbReference type="CDD" id="cd18577">
    <property type="entry name" value="ABC_6TM_Pgp_ABCB1_D1_like"/>
    <property type="match status" value="1"/>
</dbReference>
<dbReference type="STRING" id="133385.A0A2T9YC28"/>
<evidence type="ECO:0000256" key="6">
    <source>
        <dbReference type="ARBA" id="ARBA00022741"/>
    </source>
</evidence>
<feature type="transmembrane region" description="Helical" evidence="13">
    <location>
        <begin position="705"/>
        <end position="737"/>
    </location>
</feature>
<dbReference type="GO" id="GO:0015421">
    <property type="term" value="F:ABC-type oligopeptide transporter activity"/>
    <property type="evidence" value="ECO:0007669"/>
    <property type="project" value="TreeGrafter"/>
</dbReference>
<reference evidence="16 17" key="1">
    <citation type="journal article" date="2018" name="MBio">
        <title>Comparative Genomics Reveals the Core Gene Toolbox for the Fungus-Insect Symbiosis.</title>
        <authorList>
            <person name="Wang Y."/>
            <person name="Stata M."/>
            <person name="Wang W."/>
            <person name="Stajich J.E."/>
            <person name="White M.M."/>
            <person name="Moncalvo J.M."/>
        </authorList>
    </citation>
    <scope>NUCLEOTIDE SEQUENCE [LARGE SCALE GENOMIC DNA]</scope>
    <source>
        <strain evidence="16 17">SWE-8-4</strain>
    </source>
</reference>
<dbReference type="GO" id="GO:0005524">
    <property type="term" value="F:ATP binding"/>
    <property type="evidence" value="ECO:0007669"/>
    <property type="project" value="UniProtKB-KW"/>
</dbReference>
<keyword evidence="10 13" id="KW-0472">Membrane</keyword>
<dbReference type="PANTHER" id="PTHR43394:SF27">
    <property type="entry name" value="ATP-DEPENDENT TRANSLOCASE ABCB1-LIKE"/>
    <property type="match status" value="1"/>
</dbReference>
<comment type="caution">
    <text evidence="16">The sequence shown here is derived from an EMBL/GenBank/DDBJ whole genome shotgun (WGS) entry which is preliminary data.</text>
</comment>
<evidence type="ECO:0000313" key="17">
    <source>
        <dbReference type="Proteomes" id="UP000245383"/>
    </source>
</evidence>
<dbReference type="InterPro" id="IPR011527">
    <property type="entry name" value="ABC1_TM_dom"/>
</dbReference>
<dbReference type="OrthoDB" id="6500128at2759"/>
<comment type="subcellular location">
    <subcellularLocation>
        <location evidence="1">Membrane</location>
        <topology evidence="1">Multi-pass membrane protein</topology>
    </subcellularLocation>
</comment>
<keyword evidence="4 13" id="KW-0812">Transmembrane</keyword>
<feature type="region of interest" description="Disordered" evidence="12">
    <location>
        <begin position="1"/>
        <end position="33"/>
    </location>
</feature>
<evidence type="ECO:0000256" key="4">
    <source>
        <dbReference type="ARBA" id="ARBA00022692"/>
    </source>
</evidence>
<evidence type="ECO:0008006" key="18">
    <source>
        <dbReference type="Google" id="ProtNLM"/>
    </source>
</evidence>
<dbReference type="InterPro" id="IPR036640">
    <property type="entry name" value="ABC1_TM_sf"/>
</dbReference>
<dbReference type="GO" id="GO:0090374">
    <property type="term" value="P:oligopeptide export from mitochondrion"/>
    <property type="evidence" value="ECO:0007669"/>
    <property type="project" value="TreeGrafter"/>
</dbReference>
<evidence type="ECO:0000256" key="13">
    <source>
        <dbReference type="SAM" id="Phobius"/>
    </source>
</evidence>
<dbReference type="Gene3D" id="3.40.50.300">
    <property type="entry name" value="P-loop containing nucleotide triphosphate hydrolases"/>
    <property type="match status" value="2"/>
</dbReference>
<dbReference type="PROSITE" id="PS50893">
    <property type="entry name" value="ABC_TRANSPORTER_2"/>
    <property type="match status" value="2"/>
</dbReference>
<feature type="domain" description="ABC transporter" evidence="14">
    <location>
        <begin position="1029"/>
        <end position="1265"/>
    </location>
</feature>
<evidence type="ECO:0000256" key="7">
    <source>
        <dbReference type="ARBA" id="ARBA00022840"/>
    </source>
</evidence>
<keyword evidence="6" id="KW-0547">Nucleotide-binding</keyword>
<dbReference type="InterPro" id="IPR039421">
    <property type="entry name" value="Type_1_exporter"/>
</dbReference>
<evidence type="ECO:0000256" key="1">
    <source>
        <dbReference type="ARBA" id="ARBA00004141"/>
    </source>
</evidence>
<gene>
    <name evidence="16" type="ORF">BB561_005137</name>
</gene>
<dbReference type="InterPro" id="IPR003439">
    <property type="entry name" value="ABC_transporter-like_ATP-bd"/>
</dbReference>
<dbReference type="FunFam" id="3.40.50.300:FF:000479">
    <property type="entry name" value="Multidrug resistance protein 1A"/>
    <property type="match status" value="1"/>
</dbReference>
<organism evidence="16 17">
    <name type="scientific">Smittium simulii</name>
    <dbReference type="NCBI Taxonomy" id="133385"/>
    <lineage>
        <taxon>Eukaryota</taxon>
        <taxon>Fungi</taxon>
        <taxon>Fungi incertae sedis</taxon>
        <taxon>Zoopagomycota</taxon>
        <taxon>Kickxellomycotina</taxon>
        <taxon>Harpellomycetes</taxon>
        <taxon>Harpellales</taxon>
        <taxon>Legeriomycetaceae</taxon>
        <taxon>Smittium</taxon>
    </lineage>
</organism>
<evidence type="ECO:0000256" key="9">
    <source>
        <dbReference type="ARBA" id="ARBA00022989"/>
    </source>
</evidence>
<dbReference type="InterPro" id="IPR027417">
    <property type="entry name" value="P-loop_NTPase"/>
</dbReference>
<dbReference type="CDD" id="cd18578">
    <property type="entry name" value="ABC_6TM_Pgp_ABCB1_D2_like"/>
    <property type="match status" value="1"/>
</dbReference>
<sequence>MSKDSISDKSSKENGTLIENNNQKKSEKNEELPQKKRFFNRESKFATKIELVMLFFGFIAAIISGLLLPANFFFFSDLTGAFISYVARIEIEPREVANDYLNDQVNKYCLIFVGFAGAMFISSYLQSSFFSIVSEKQTLRIRETYYKSALRQNMGWFDEYSTGDLTTRISSDVSIIQDGIGVKLSYCVQYLSTFLGGFILAFIRGYKMALVLIGALPFLAIVGVLMGINVGKYSKLIQDQYSKSGEVANEVFSSIRTVMAFNGQSRELKRYSKSNHIASKFEKKKSLVLGLGLGGIFFFIYAIYSLGFWYGAKLVRQGTYEPAQVLNVFFAVIIGGFSLGGAAPSISAVISAKSAAYSVFKVIDRVSPIDPLDTHNGIQIEKLIGEIELRNVTFRYPTRPELPALKNFSIKIKAGERVALVGESGCGKSTIIALIQRLYDPEEGMVLIDGIDVKEFNVSSLRRNLSLVSQEPVLFDTSIYQNIAWGSKDYDNNQPSLEEVTEMCKAANINNFITSLPSQYETNVGERGTQLSGGQKQRIAIARALLRKSKILLLDEATSALDTESERLVQEAIDKNITEQTTITIAHRLSTIKNSDMIYVCSKGNIIEQGTHQQLIERNGAYFALVNAQELQNVKNVDINNNKKSKLQSGVEINKIDKMGNMTKTEKRNSEQSSNDTLKLKKKVKISNYGNLFRLYKMYRKEVKLYGIGVIGSIMDGLIFPLFSIFFSKILVAFAIIDPVKQEKETNKYALLFLILAILIFIAVVIRTLFFGIGSSKMAEKVRNDLFSKTIDQELSYFDSKDNGTGAVTTRLSTEPESIYKFGSDALPLIISAFVSLITGVIIAFTRGWKLTLIVLATLPVLVFSEGQKSRVLTGRAKKNQKVIEAGAKEAAETISNIRTVASLNRENTFINSFNNNNKKPSKEAIKSAYIGAITYGFAQSFVFLIYSLTFYAGAQFVINESLTVEAMFNTFYAILFAAIALGQASQFLGFVPKAVTSAIVINREFGIKPLINIREESGLCPLDKNGYVFTEDVDFTYPTRQATQILKSISIKAKPGQNIALVGSSGSGKSTIINLIMRLYDVQSGTVSVEKTCVKDWNLRQLREHLSLVSQEPVLFDYSISENIRYGNPQATDFEVEKAAKDANIHNVLIGLPDGYHTRVGSSGSLLSGGQKQRVAIARAIISNPKILLLDEATSALDTESEVVVQKALESASNGRTTITIAHRLSTIQNADYIYVLDSGKVAEHGTHQTLTKRKGIYYSLAVQQSLS</sequence>
<keyword evidence="5" id="KW-0677">Repeat</keyword>
<dbReference type="SUPFAM" id="SSF90123">
    <property type="entry name" value="ABC transporter transmembrane region"/>
    <property type="match status" value="2"/>
</dbReference>
<feature type="domain" description="ABC transmembrane type-1" evidence="15">
    <location>
        <begin position="55"/>
        <end position="351"/>
    </location>
</feature>
<dbReference type="SMART" id="SM00382">
    <property type="entry name" value="AAA"/>
    <property type="match status" value="2"/>
</dbReference>
<dbReference type="PANTHER" id="PTHR43394">
    <property type="entry name" value="ATP-DEPENDENT PERMEASE MDL1, MITOCHONDRIAL"/>
    <property type="match status" value="1"/>
</dbReference>
<dbReference type="PROSITE" id="PS50929">
    <property type="entry name" value="ABC_TM1F"/>
    <property type="match status" value="2"/>
</dbReference>
<dbReference type="InterPro" id="IPR003593">
    <property type="entry name" value="AAA+_ATPase"/>
</dbReference>
<name>A0A2T9YC28_9FUNG</name>
<feature type="transmembrane region" description="Helical" evidence="13">
    <location>
        <begin position="287"/>
        <end position="309"/>
    </location>
</feature>
<dbReference type="EMBL" id="MBFR01000294">
    <property type="protein sequence ID" value="PVU89854.1"/>
    <property type="molecule type" value="Genomic_DNA"/>
</dbReference>
<dbReference type="InterPro" id="IPR017871">
    <property type="entry name" value="ABC_transporter-like_CS"/>
</dbReference>
<feature type="transmembrane region" description="Helical" evidence="13">
    <location>
        <begin position="184"/>
        <end position="203"/>
    </location>
</feature>
<feature type="transmembrane region" description="Helical" evidence="13">
    <location>
        <begin position="329"/>
        <end position="352"/>
    </location>
</feature>
<keyword evidence="17" id="KW-1185">Reference proteome</keyword>
<feature type="transmembrane region" description="Helical" evidence="13">
    <location>
        <begin position="749"/>
        <end position="773"/>
    </location>
</feature>
<keyword evidence="7" id="KW-0067">ATP-binding</keyword>
<dbReference type="FunFam" id="1.20.1560.10:FF:000018">
    <property type="entry name" value="ATP-binding cassette subfamily B member 11"/>
    <property type="match status" value="1"/>
</dbReference>
<dbReference type="FunFam" id="3.40.50.300:FF:000205">
    <property type="entry name" value="ABC transporter B family member 4"/>
    <property type="match status" value="1"/>
</dbReference>
<feature type="compositionally biased region" description="Basic and acidic residues" evidence="12">
    <location>
        <begin position="22"/>
        <end position="33"/>
    </location>
</feature>
<keyword evidence="8" id="KW-1278">Translocase</keyword>
<keyword evidence="9 13" id="KW-1133">Transmembrane helix</keyword>
<dbReference type="AlphaFoldDB" id="A0A2T9YC28"/>
<dbReference type="Proteomes" id="UP000245383">
    <property type="component" value="Unassembled WGS sequence"/>
</dbReference>
<dbReference type="SUPFAM" id="SSF52540">
    <property type="entry name" value="P-loop containing nucleoside triphosphate hydrolases"/>
    <property type="match status" value="2"/>
</dbReference>
<evidence type="ECO:0000259" key="15">
    <source>
        <dbReference type="PROSITE" id="PS50929"/>
    </source>
</evidence>
<dbReference type="CDD" id="cd03249">
    <property type="entry name" value="ABC_MTABC3_MDL1_MDL2"/>
    <property type="match status" value="1"/>
</dbReference>
<accession>A0A2T9YC28</accession>
<evidence type="ECO:0000256" key="11">
    <source>
        <dbReference type="ARBA" id="ARBA00023180"/>
    </source>
</evidence>
<dbReference type="Pfam" id="PF00664">
    <property type="entry name" value="ABC_membrane"/>
    <property type="match status" value="2"/>
</dbReference>
<feature type="domain" description="ABC transporter" evidence="14">
    <location>
        <begin position="387"/>
        <end position="628"/>
    </location>
</feature>
<feature type="transmembrane region" description="Helical" evidence="13">
    <location>
        <begin position="51"/>
        <end position="75"/>
    </location>
</feature>
<protein>
    <recommendedName>
        <fullName evidence="18">Bile salt export pump</fullName>
    </recommendedName>
</protein>
<keyword evidence="3" id="KW-0813">Transport</keyword>
<dbReference type="GO" id="GO:0016887">
    <property type="term" value="F:ATP hydrolysis activity"/>
    <property type="evidence" value="ECO:0007669"/>
    <property type="project" value="InterPro"/>
</dbReference>
<evidence type="ECO:0000259" key="14">
    <source>
        <dbReference type="PROSITE" id="PS50893"/>
    </source>
</evidence>
<evidence type="ECO:0000256" key="5">
    <source>
        <dbReference type="ARBA" id="ARBA00022737"/>
    </source>
</evidence>
<dbReference type="GO" id="GO:0005743">
    <property type="term" value="C:mitochondrial inner membrane"/>
    <property type="evidence" value="ECO:0007669"/>
    <property type="project" value="TreeGrafter"/>
</dbReference>
<keyword evidence="11" id="KW-0325">Glycoprotein</keyword>
<feature type="transmembrane region" description="Helical" evidence="13">
    <location>
        <begin position="929"/>
        <end position="952"/>
    </location>
</feature>
<feature type="transmembrane region" description="Helical" evidence="13">
    <location>
        <begin position="972"/>
        <end position="992"/>
    </location>
</feature>
<evidence type="ECO:0000256" key="3">
    <source>
        <dbReference type="ARBA" id="ARBA00022448"/>
    </source>
</evidence>
<feature type="compositionally biased region" description="Basic and acidic residues" evidence="12">
    <location>
        <begin position="1"/>
        <end position="12"/>
    </location>
</feature>
<evidence type="ECO:0000256" key="2">
    <source>
        <dbReference type="ARBA" id="ARBA00007577"/>
    </source>
</evidence>
<feature type="transmembrane region" description="Helical" evidence="13">
    <location>
        <begin position="110"/>
        <end position="133"/>
    </location>
</feature>
<dbReference type="Gene3D" id="1.20.1560.10">
    <property type="entry name" value="ABC transporter type 1, transmembrane domain"/>
    <property type="match status" value="1"/>
</dbReference>
<dbReference type="Pfam" id="PF00005">
    <property type="entry name" value="ABC_tran"/>
    <property type="match status" value="2"/>
</dbReference>
<evidence type="ECO:0000256" key="12">
    <source>
        <dbReference type="SAM" id="MobiDB-lite"/>
    </source>
</evidence>
<evidence type="ECO:0000256" key="8">
    <source>
        <dbReference type="ARBA" id="ARBA00022967"/>
    </source>
</evidence>
<feature type="transmembrane region" description="Helical" evidence="13">
    <location>
        <begin position="209"/>
        <end position="228"/>
    </location>
</feature>
<feature type="domain" description="ABC transmembrane type-1" evidence="15">
    <location>
        <begin position="708"/>
        <end position="994"/>
    </location>
</feature>
<comment type="similarity">
    <text evidence="2">Belongs to the ABC transporter superfamily. ABCB family. Multidrug resistance exporter (TC 3.A.1.201) subfamily.</text>
</comment>
<dbReference type="PROSITE" id="PS00211">
    <property type="entry name" value="ABC_TRANSPORTER_1"/>
    <property type="match status" value="2"/>
</dbReference>
<evidence type="ECO:0000313" key="16">
    <source>
        <dbReference type="EMBL" id="PVU89854.1"/>
    </source>
</evidence>
<feature type="transmembrane region" description="Helical" evidence="13">
    <location>
        <begin position="826"/>
        <end position="845"/>
    </location>
</feature>